<dbReference type="InterPro" id="IPR036779">
    <property type="entry name" value="LysM_dom_sf"/>
</dbReference>
<evidence type="ECO:0000259" key="1">
    <source>
        <dbReference type="PROSITE" id="PS51782"/>
    </source>
</evidence>
<dbReference type="SMART" id="SM00257">
    <property type="entry name" value="LysM"/>
    <property type="match status" value="3"/>
</dbReference>
<keyword evidence="3" id="KW-1185">Reference proteome</keyword>
<feature type="domain" description="LysM" evidence="1">
    <location>
        <begin position="69"/>
        <end position="114"/>
    </location>
</feature>
<dbReference type="Proteomes" id="UP000252100">
    <property type="component" value="Chromosome"/>
</dbReference>
<dbReference type="OrthoDB" id="308800at2"/>
<dbReference type="SUPFAM" id="SSF54106">
    <property type="entry name" value="LysM domain"/>
    <property type="match status" value="3"/>
</dbReference>
<dbReference type="Pfam" id="PF01476">
    <property type="entry name" value="LysM"/>
    <property type="match status" value="3"/>
</dbReference>
<sequence length="165" mass="17747">MPVVRGTYTVYTVHPNDTLYTIANRLGSNVPGVLHINGIFPPFLEPQGIYPGQWVIAPVPDSINAQSRVLYVVQPGDTLHGIAQDFSIPLQNLINANPQLANADGLQSFQLIEVPIHVFAVSTGDSLFNISQALGVSAQVIIQLNQRRPGFSPTVLPAGYGLLVP</sequence>
<accession>A0A345BX65</accession>
<dbReference type="KEGG" id="rue:DT065_05610"/>
<dbReference type="PANTHER" id="PTHR33734:SF22">
    <property type="entry name" value="MEMBRANE-BOUND LYTIC MUREIN TRANSGLYCOSYLASE D"/>
    <property type="match status" value="1"/>
</dbReference>
<dbReference type="PANTHER" id="PTHR33734">
    <property type="entry name" value="LYSM DOMAIN-CONTAINING GPI-ANCHORED PROTEIN 2"/>
    <property type="match status" value="1"/>
</dbReference>
<dbReference type="Gene3D" id="3.10.350.10">
    <property type="entry name" value="LysM domain"/>
    <property type="match status" value="2"/>
</dbReference>
<dbReference type="RefSeq" id="WP_114371593.1">
    <property type="nucleotide sequence ID" value="NZ_CP031092.1"/>
</dbReference>
<dbReference type="InterPro" id="IPR018392">
    <property type="entry name" value="LysM"/>
</dbReference>
<dbReference type="PROSITE" id="PS51782">
    <property type="entry name" value="LYSM"/>
    <property type="match status" value="3"/>
</dbReference>
<dbReference type="AlphaFoldDB" id="A0A345BX65"/>
<feature type="domain" description="LysM" evidence="1">
    <location>
        <begin position="9"/>
        <end position="57"/>
    </location>
</feature>
<protein>
    <submittedName>
        <fullName evidence="2">LysM peptidoglycan-binding domain-containing protein</fullName>
    </submittedName>
</protein>
<dbReference type="EMBL" id="CP031092">
    <property type="protein sequence ID" value="AXF55546.1"/>
    <property type="molecule type" value="Genomic_DNA"/>
</dbReference>
<proteinExistence type="predicted"/>
<organism evidence="2 3">
    <name type="scientific">Salicibibacter kimchii</name>
    <dbReference type="NCBI Taxonomy" id="2099786"/>
    <lineage>
        <taxon>Bacteria</taxon>
        <taxon>Bacillati</taxon>
        <taxon>Bacillota</taxon>
        <taxon>Bacilli</taxon>
        <taxon>Bacillales</taxon>
        <taxon>Bacillaceae</taxon>
        <taxon>Salicibibacter</taxon>
    </lineage>
</organism>
<evidence type="ECO:0000313" key="3">
    <source>
        <dbReference type="Proteomes" id="UP000252100"/>
    </source>
</evidence>
<evidence type="ECO:0000313" key="2">
    <source>
        <dbReference type="EMBL" id="AXF55546.1"/>
    </source>
</evidence>
<dbReference type="CDD" id="cd00118">
    <property type="entry name" value="LysM"/>
    <property type="match status" value="2"/>
</dbReference>
<feature type="domain" description="LysM" evidence="1">
    <location>
        <begin position="117"/>
        <end position="164"/>
    </location>
</feature>
<reference evidence="2 3" key="1">
    <citation type="journal article" date="2018" name="J. Microbiol.">
        <title>Salicibibacter kimchii gen. nov., sp. nov., a moderately halophilic and alkalitolerant bacterium in the family Bacillaceae, isolated from kimchi.</title>
        <authorList>
            <person name="Jang J.Y."/>
            <person name="Oh Y.J."/>
            <person name="Lim S.K."/>
            <person name="Park H.K."/>
            <person name="Lee C."/>
            <person name="Kim J.Y."/>
            <person name="Lee M.A."/>
            <person name="Choi H.J."/>
        </authorList>
    </citation>
    <scope>NUCLEOTIDE SEQUENCE [LARGE SCALE GENOMIC DNA]</scope>
    <source>
        <strain evidence="2 3">NKC1-1</strain>
    </source>
</reference>
<name>A0A345BX65_9BACI</name>
<gene>
    <name evidence="2" type="ORF">DT065_05610</name>
</gene>